<feature type="transmembrane region" description="Helical" evidence="1">
    <location>
        <begin position="103"/>
        <end position="122"/>
    </location>
</feature>
<dbReference type="PROSITE" id="PS50887">
    <property type="entry name" value="GGDEF"/>
    <property type="match status" value="1"/>
</dbReference>
<dbReference type="Pfam" id="PF03707">
    <property type="entry name" value="MHYT"/>
    <property type="match status" value="3"/>
</dbReference>
<dbReference type="RefSeq" id="WP_290282672.1">
    <property type="nucleotide sequence ID" value="NZ_JAUFQI010000001.1"/>
</dbReference>
<gene>
    <name evidence="4" type="ORF">ACFOND_06690</name>
</gene>
<dbReference type="PANTHER" id="PTHR35152:SF1">
    <property type="entry name" value="DOMAIN SIGNALLING PROTEIN, PUTATIVE (AFU_ORTHOLOGUE AFUA_5G11310)-RELATED"/>
    <property type="match status" value="1"/>
</dbReference>
<dbReference type="Proteomes" id="UP001595710">
    <property type="component" value="Unassembled WGS sequence"/>
</dbReference>
<dbReference type="Gene3D" id="3.30.70.270">
    <property type="match status" value="1"/>
</dbReference>
<feature type="transmembrane region" description="Helical" evidence="1">
    <location>
        <begin position="77"/>
        <end position="96"/>
    </location>
</feature>
<reference evidence="5" key="1">
    <citation type="journal article" date="2019" name="Int. J. Syst. Evol. Microbiol.">
        <title>The Global Catalogue of Microorganisms (GCM) 10K type strain sequencing project: providing services to taxonomists for standard genome sequencing and annotation.</title>
        <authorList>
            <consortium name="The Broad Institute Genomics Platform"/>
            <consortium name="The Broad Institute Genome Sequencing Center for Infectious Disease"/>
            <person name="Wu L."/>
            <person name="Ma J."/>
        </authorList>
    </citation>
    <scope>NUCLEOTIDE SEQUENCE [LARGE SCALE GENOMIC DNA]</scope>
    <source>
        <strain evidence="5">CECT 8288</strain>
    </source>
</reference>
<feature type="domain" description="GGDEF" evidence="2">
    <location>
        <begin position="290"/>
        <end position="422"/>
    </location>
</feature>
<name>A0ABV7WPR6_9GAMM</name>
<feature type="transmembrane region" description="Helical" evidence="1">
    <location>
        <begin position="215"/>
        <end position="235"/>
    </location>
</feature>
<feature type="transmembrane region" description="Helical" evidence="1">
    <location>
        <begin position="134"/>
        <end position="159"/>
    </location>
</feature>
<feature type="domain" description="MHYT" evidence="3">
    <location>
        <begin position="5"/>
        <end position="199"/>
    </location>
</feature>
<sequence length="422" mass="46046">MNDSYDLTLVFASYCVAVIASFAAIYFSGRVRSLKSGFKSFSFFAGALCLGGGIWSMHFVGMSAYHTNFEMTFDVTWTVFSFVVALIASGLGLWVITLEKVSLFQLAGSALLVGMGVFAMHYSGMIAMQMSPGIIYNIPLVILSGIIAVAASFAALLICRNIELVPVKYSLLARLSAALIMGIAVCGMHYTGMSAVTFLVGAICSAENTLRGNWMGVPTAVASSVFLLLLVYIAYQDYRAIERSKREQEARDAAVMKSAFIDASSGLPNRSSLEKHLERLLVEKAGQPSSAFDIIYVELSDYRTIVRTKGEETAQNFAKQFARILERSIPENTFLARYNTNGFVAVLPESGLASLKQSARILSEKLLQTSAGKIANIHVRFGLGYSQYPQSGTLPKMLIRQAQVIKLRQQPTLQKTPEESLA</sequence>
<dbReference type="InterPro" id="IPR005330">
    <property type="entry name" value="MHYT_dom"/>
</dbReference>
<keyword evidence="1" id="KW-0812">Transmembrane</keyword>
<evidence type="ECO:0000259" key="3">
    <source>
        <dbReference type="PROSITE" id="PS50924"/>
    </source>
</evidence>
<dbReference type="Pfam" id="PF00990">
    <property type="entry name" value="GGDEF"/>
    <property type="match status" value="1"/>
</dbReference>
<keyword evidence="1" id="KW-0472">Membrane</keyword>
<evidence type="ECO:0000313" key="5">
    <source>
        <dbReference type="Proteomes" id="UP001595710"/>
    </source>
</evidence>
<feature type="transmembrane region" description="Helical" evidence="1">
    <location>
        <begin position="41"/>
        <end position="65"/>
    </location>
</feature>
<accession>A0ABV7WPR6</accession>
<dbReference type="EMBL" id="JBHRYN010000008">
    <property type="protein sequence ID" value="MFC3701325.1"/>
    <property type="molecule type" value="Genomic_DNA"/>
</dbReference>
<feature type="transmembrane region" description="Helical" evidence="1">
    <location>
        <begin position="6"/>
        <end position="29"/>
    </location>
</feature>
<evidence type="ECO:0000259" key="2">
    <source>
        <dbReference type="PROSITE" id="PS50887"/>
    </source>
</evidence>
<comment type="caution">
    <text evidence="4">The sequence shown here is derived from an EMBL/GenBank/DDBJ whole genome shotgun (WGS) entry which is preliminary data.</text>
</comment>
<keyword evidence="1" id="KW-1133">Transmembrane helix</keyword>
<protein>
    <submittedName>
        <fullName evidence="4">MHYT domain-containing protein</fullName>
    </submittedName>
</protein>
<dbReference type="PROSITE" id="PS50924">
    <property type="entry name" value="MHYT"/>
    <property type="match status" value="1"/>
</dbReference>
<evidence type="ECO:0000256" key="1">
    <source>
        <dbReference type="PROSITE-ProRule" id="PRU00244"/>
    </source>
</evidence>
<dbReference type="InterPro" id="IPR043128">
    <property type="entry name" value="Rev_trsase/Diguanyl_cyclase"/>
</dbReference>
<dbReference type="SMART" id="SM00267">
    <property type="entry name" value="GGDEF"/>
    <property type="match status" value="1"/>
</dbReference>
<dbReference type="SUPFAM" id="SSF55073">
    <property type="entry name" value="Nucleotide cyclase"/>
    <property type="match status" value="1"/>
</dbReference>
<feature type="transmembrane region" description="Helical" evidence="1">
    <location>
        <begin position="171"/>
        <end position="190"/>
    </location>
</feature>
<dbReference type="InterPro" id="IPR000160">
    <property type="entry name" value="GGDEF_dom"/>
</dbReference>
<evidence type="ECO:0000313" key="4">
    <source>
        <dbReference type="EMBL" id="MFC3701325.1"/>
    </source>
</evidence>
<dbReference type="PANTHER" id="PTHR35152">
    <property type="entry name" value="DOMAIN SIGNALLING PROTEIN, PUTATIVE (AFU_ORTHOLOGUE AFUA_5G11310)-RELATED"/>
    <property type="match status" value="1"/>
</dbReference>
<dbReference type="InterPro" id="IPR029787">
    <property type="entry name" value="Nucleotide_cyclase"/>
</dbReference>
<keyword evidence="5" id="KW-1185">Reference proteome</keyword>
<organism evidence="4 5">
    <name type="scientific">Reinekea marina</name>
    <dbReference type="NCBI Taxonomy" id="1310421"/>
    <lineage>
        <taxon>Bacteria</taxon>
        <taxon>Pseudomonadati</taxon>
        <taxon>Pseudomonadota</taxon>
        <taxon>Gammaproteobacteria</taxon>
        <taxon>Oceanospirillales</taxon>
        <taxon>Saccharospirillaceae</taxon>
        <taxon>Reinekea</taxon>
    </lineage>
</organism>
<proteinExistence type="predicted"/>